<keyword evidence="4" id="KW-1185">Reference proteome</keyword>
<proteinExistence type="inferred from homology"/>
<evidence type="ECO:0000313" key="3">
    <source>
        <dbReference type="EMBL" id="SDX47278.1"/>
    </source>
</evidence>
<keyword evidence="2" id="KW-0812">Transmembrane</keyword>
<dbReference type="PANTHER" id="PTHR33219">
    <property type="entry name" value="YLMG HOMOLOG PROTEIN 2, CHLOROPLASTIC"/>
    <property type="match status" value="1"/>
</dbReference>
<dbReference type="AlphaFoldDB" id="A0A1H3C009"/>
<dbReference type="EMBL" id="FNOY01000002">
    <property type="protein sequence ID" value="SDX47278.1"/>
    <property type="molecule type" value="Genomic_DNA"/>
</dbReference>
<name>A0A1H3C009_9PROT</name>
<feature type="transmembrane region" description="Helical" evidence="2">
    <location>
        <begin position="62"/>
        <end position="82"/>
    </location>
</feature>
<accession>A0A1H3C009</accession>
<organism evidence="3 4">
    <name type="scientific">Nitrosomonas halophila</name>
    <dbReference type="NCBI Taxonomy" id="44576"/>
    <lineage>
        <taxon>Bacteria</taxon>
        <taxon>Pseudomonadati</taxon>
        <taxon>Pseudomonadota</taxon>
        <taxon>Betaproteobacteria</taxon>
        <taxon>Nitrosomonadales</taxon>
        <taxon>Nitrosomonadaceae</taxon>
        <taxon>Nitrosomonas</taxon>
    </lineage>
</organism>
<evidence type="ECO:0000313" key="4">
    <source>
        <dbReference type="Proteomes" id="UP000198640"/>
    </source>
</evidence>
<reference evidence="3 4" key="1">
    <citation type="submission" date="2016-10" db="EMBL/GenBank/DDBJ databases">
        <authorList>
            <person name="de Groot N.N."/>
        </authorList>
    </citation>
    <scope>NUCLEOTIDE SEQUENCE [LARGE SCALE GENOMIC DNA]</scope>
    <source>
        <strain evidence="3 4">Nm1</strain>
    </source>
</reference>
<feature type="transmembrane region" description="Helical" evidence="2">
    <location>
        <begin position="7"/>
        <end position="27"/>
    </location>
</feature>
<dbReference type="PANTHER" id="PTHR33219:SF14">
    <property type="entry name" value="PROTEIN COFACTOR ASSEMBLY OF COMPLEX C SUBUNIT B CCB3, CHLOROPLASTIC-RELATED"/>
    <property type="match status" value="1"/>
</dbReference>
<dbReference type="STRING" id="44576.SAMN05421881_10029"/>
<dbReference type="RefSeq" id="WP_090411047.1">
    <property type="nucleotide sequence ID" value="NZ_FNOY01000002.1"/>
</dbReference>
<evidence type="ECO:0000256" key="2">
    <source>
        <dbReference type="SAM" id="Phobius"/>
    </source>
</evidence>
<dbReference type="Proteomes" id="UP000198640">
    <property type="component" value="Unassembled WGS sequence"/>
</dbReference>
<keyword evidence="2" id="KW-1133">Transmembrane helix</keyword>
<dbReference type="OrthoDB" id="9806665at2"/>
<protein>
    <submittedName>
        <fullName evidence="3">YggT family protein</fullName>
    </submittedName>
</protein>
<gene>
    <name evidence="3" type="ORF">SAMN05421881_10029</name>
</gene>
<dbReference type="GO" id="GO:0016020">
    <property type="term" value="C:membrane"/>
    <property type="evidence" value="ECO:0007669"/>
    <property type="project" value="InterPro"/>
</dbReference>
<dbReference type="InterPro" id="IPR003425">
    <property type="entry name" value="CCB3/YggT"/>
</dbReference>
<evidence type="ECO:0000256" key="1">
    <source>
        <dbReference type="ARBA" id="ARBA00010894"/>
    </source>
</evidence>
<dbReference type="Pfam" id="PF02325">
    <property type="entry name" value="CCB3_YggT"/>
    <property type="match status" value="2"/>
</dbReference>
<comment type="similarity">
    <text evidence="1">Belongs to the YggT family.</text>
</comment>
<feature type="transmembrane region" description="Helical" evidence="2">
    <location>
        <begin position="159"/>
        <end position="178"/>
    </location>
</feature>
<keyword evidence="2" id="KW-0472">Membrane</keyword>
<sequence>MLSQISIFLLDTLLGLFSLALLLRFYVQWFRVPYYHPVARFLVAVTDFIVRPSRRLIPSWRGLDLSTFVLAWLTQFIMLLGASYLQDYGNGSSIIGFALVALIELFRLTLYILVIMIIAQAILSWINPHSPLAPVLESFTQPILGIFRRYIPPIANIDLSPLFAIILLQILLMVVANMQRTVALAFQ</sequence>